<organism evidence="7 8">
    <name type="scientific">Citrullus colocynthis</name>
    <name type="common">colocynth</name>
    <dbReference type="NCBI Taxonomy" id="252529"/>
    <lineage>
        <taxon>Eukaryota</taxon>
        <taxon>Viridiplantae</taxon>
        <taxon>Streptophyta</taxon>
        <taxon>Embryophyta</taxon>
        <taxon>Tracheophyta</taxon>
        <taxon>Spermatophyta</taxon>
        <taxon>Magnoliopsida</taxon>
        <taxon>eudicotyledons</taxon>
        <taxon>Gunneridae</taxon>
        <taxon>Pentapetalae</taxon>
        <taxon>rosids</taxon>
        <taxon>fabids</taxon>
        <taxon>Cucurbitales</taxon>
        <taxon>Cucurbitaceae</taxon>
        <taxon>Benincaseae</taxon>
        <taxon>Citrullus</taxon>
    </lineage>
</organism>
<dbReference type="SUPFAM" id="SSF56300">
    <property type="entry name" value="Metallo-dependent phosphatases"/>
    <property type="match status" value="1"/>
</dbReference>
<evidence type="ECO:0000256" key="4">
    <source>
        <dbReference type="RuleBase" id="RU004273"/>
    </source>
</evidence>
<evidence type="ECO:0000313" key="8">
    <source>
        <dbReference type="Proteomes" id="UP001642487"/>
    </source>
</evidence>
<proteinExistence type="inferred from homology"/>
<protein>
    <recommendedName>
        <fullName evidence="4">Serine/threonine-protein phosphatase</fullName>
        <ecNumber evidence="4">3.1.3.16</ecNumber>
    </recommendedName>
</protein>
<keyword evidence="3" id="KW-0464">Manganese</keyword>
<dbReference type="Gene3D" id="3.60.21.10">
    <property type="match status" value="1"/>
</dbReference>
<dbReference type="Proteomes" id="UP001642487">
    <property type="component" value="Chromosome 1"/>
</dbReference>
<keyword evidence="4" id="KW-0378">Hydrolase</keyword>
<dbReference type="InterPro" id="IPR029052">
    <property type="entry name" value="Metallo-depent_PP-like"/>
</dbReference>
<comment type="catalytic activity">
    <reaction evidence="4">
        <text>O-phospho-L-threonyl-[protein] + H2O = L-threonyl-[protein] + phosphate</text>
        <dbReference type="Rhea" id="RHEA:47004"/>
        <dbReference type="Rhea" id="RHEA-COMP:11060"/>
        <dbReference type="Rhea" id="RHEA-COMP:11605"/>
        <dbReference type="ChEBI" id="CHEBI:15377"/>
        <dbReference type="ChEBI" id="CHEBI:30013"/>
        <dbReference type="ChEBI" id="CHEBI:43474"/>
        <dbReference type="ChEBI" id="CHEBI:61977"/>
        <dbReference type="EC" id="3.1.3.16"/>
    </reaction>
</comment>
<comment type="similarity">
    <text evidence="4">Belongs to the PPP phosphatase family.</text>
</comment>
<evidence type="ECO:0000256" key="1">
    <source>
        <dbReference type="ARBA" id="ARBA00001936"/>
    </source>
</evidence>
<dbReference type="EC" id="3.1.3.16" evidence="4"/>
<evidence type="ECO:0000259" key="6">
    <source>
        <dbReference type="PROSITE" id="PS00125"/>
    </source>
</evidence>
<evidence type="ECO:0000256" key="2">
    <source>
        <dbReference type="ARBA" id="ARBA00022723"/>
    </source>
</evidence>
<dbReference type="PANTHER" id="PTHR45668">
    <property type="entry name" value="SERINE/THREONINE-PROTEIN PHOSPHATASE 5-RELATED"/>
    <property type="match status" value="1"/>
</dbReference>
<dbReference type="Pfam" id="PF00149">
    <property type="entry name" value="Metallophos"/>
    <property type="match status" value="1"/>
</dbReference>
<dbReference type="SMART" id="SM00156">
    <property type="entry name" value="PP2Ac"/>
    <property type="match status" value="1"/>
</dbReference>
<sequence length="810" mass="90877">MSVCFLDSVFSSPNNPFVQLRFGGRMEFADELTARATASSSNRHKPSDTRDSGELSSSDSDTEDVLSSSSSFLSSLSILKFLASHFVFSASNPLERKANSIAFFIAPVHPVFSNMPASLAPPVFPTLPLQSKSNVAIQADMDDKLETIQNICQKIVDTTNLYSFSKLDDQQVYSLMRLREISHRIINDRDSRVTRNDVISAMCFYINRLAGKCKDIVDILNKMSYKDLDDQQMQQLLRLKELLCGIVDGAKDVETEPSHIVEQGMVSDMWTTESLEVEPLDSCNDDVPLGETQIVMVEDEQAVAEVRLENQYCDPHVKHSVSWPKNGSLTLEWVVEMMKTLELSSRNYSPAEFQLIMPVSVVDSILDVAASILHKEPNCVEVDCHGEVSKVVIVGDIHGHYHDLLHLFELANLPSKSQYFVFNGNYVDRGAWGLEVFLVLLAWKILMPDRVYMLRGNHETRICTSSYGFEKEVRTKYGEQGGKVYHRCLETFKELPLAAIIAGKVYTTHGGLFRKPCNPDVQNDKERKTQKLEIGSLQDLSKLERFFIDIPTEDEDPNIVLADVLWSDPSKVDGLRENQARGVGLLWGPDSTEAFLKLSNLKLIIRSHEGPDSRDGKIDFDDMIMGYSTDHDIESGKLYTLFSAPDFPQFGQKSYNNEGAYATLKHPDFETPSFHTFKAVDKPKIDVCYFGCEGHDVDLDLTLMALADAVSSNNSSPIEIHSGVDFEALGILNPPSWSITLTDDTTGTQNVQIPKAPMVEGLPLPPSIEEPHKAAYEYFLELIAGLKFMLQTTENKNKIHISHRKRKKCN</sequence>
<dbReference type="PRINTS" id="PR00114">
    <property type="entry name" value="STPHPHTASE"/>
</dbReference>
<keyword evidence="8" id="KW-1185">Reference proteome</keyword>
<dbReference type="PANTHER" id="PTHR45668:SF6">
    <property type="entry name" value="SERINE_THREONINE-PROTEIN PHOSPHATASE"/>
    <property type="match status" value="1"/>
</dbReference>
<accession>A0ABP0XPB5</accession>
<name>A0ABP0XPB5_9ROSI</name>
<feature type="region of interest" description="Disordered" evidence="5">
    <location>
        <begin position="34"/>
        <end position="61"/>
    </location>
</feature>
<dbReference type="PROSITE" id="PS00125">
    <property type="entry name" value="SER_THR_PHOSPHATASE"/>
    <property type="match status" value="1"/>
</dbReference>
<reference evidence="7 8" key="1">
    <citation type="submission" date="2024-03" db="EMBL/GenBank/DDBJ databases">
        <authorList>
            <person name="Gkanogiannis A."/>
            <person name="Becerra Lopez-Lavalle L."/>
        </authorList>
    </citation>
    <scope>NUCLEOTIDE SEQUENCE [LARGE SCALE GENOMIC DNA]</scope>
</reference>
<dbReference type="InterPro" id="IPR006186">
    <property type="entry name" value="Ser/Thr-sp_prot-phosphatase"/>
</dbReference>
<evidence type="ECO:0000256" key="5">
    <source>
        <dbReference type="SAM" id="MobiDB-lite"/>
    </source>
</evidence>
<evidence type="ECO:0000313" key="7">
    <source>
        <dbReference type="EMBL" id="CAK9308796.1"/>
    </source>
</evidence>
<comment type="cofactor">
    <cofactor evidence="1">
        <name>Mn(2+)</name>
        <dbReference type="ChEBI" id="CHEBI:29035"/>
    </cofactor>
</comment>
<dbReference type="InterPro" id="IPR004843">
    <property type="entry name" value="Calcineurin-like_PHP"/>
</dbReference>
<keyword evidence="2" id="KW-0479">Metal-binding</keyword>
<gene>
    <name evidence="7" type="ORF">CITCOLO1_LOCUS314</name>
</gene>
<dbReference type="InterPro" id="IPR051134">
    <property type="entry name" value="PPP_phosphatase"/>
</dbReference>
<dbReference type="EMBL" id="OZ021735">
    <property type="protein sequence ID" value="CAK9308796.1"/>
    <property type="molecule type" value="Genomic_DNA"/>
</dbReference>
<feature type="domain" description="Serine/threonine specific protein phosphatases" evidence="6">
    <location>
        <begin position="454"/>
        <end position="459"/>
    </location>
</feature>
<evidence type="ECO:0000256" key="3">
    <source>
        <dbReference type="ARBA" id="ARBA00023211"/>
    </source>
</evidence>